<dbReference type="PANTHER" id="PTHR35046:SF9">
    <property type="entry name" value="RNA-DIRECTED DNA POLYMERASE"/>
    <property type="match status" value="1"/>
</dbReference>
<evidence type="ECO:0000256" key="2">
    <source>
        <dbReference type="ARBA" id="ARBA00022695"/>
    </source>
</evidence>
<evidence type="ECO:0000259" key="7">
    <source>
        <dbReference type="Pfam" id="PF17917"/>
    </source>
</evidence>
<feature type="domain" description="Reverse transcriptase RNase H-like" evidence="7">
    <location>
        <begin position="159"/>
        <end position="244"/>
    </location>
</feature>
<dbReference type="InterPro" id="IPR043128">
    <property type="entry name" value="Rev_trsase/Diguanyl_cyclase"/>
</dbReference>
<reference evidence="9" key="1">
    <citation type="submission" date="2025-08" db="UniProtKB">
        <authorList>
            <consortium name="RefSeq"/>
        </authorList>
    </citation>
    <scope>IDENTIFICATION</scope>
    <source>
        <tissue evidence="9">Leaves</tissue>
    </source>
</reference>
<sequence length="318" mass="36261">MIIKAKDVRKIVYSDKPVLLMICKHVFWNVDELDKALPSSVVALLQEFEDVFPDKIPDGLPPIRGIEHQIDLIPGALLPNKPTYQIGPEETKELQRQVEGLLGKGWVKESLNPCAVPIILVPKKDGTWHMCTDCRAVNAITVKYRHPIPRLDDMLDELDGIGAELMQDKRPCAYFSEKLGGAALNYPTYDKELYALVTVLKTWQHYLRPREFVIHTDHESLKFLKGQPKLSKRHAKWVSFIDTFSYVIKYKTGKTNVVTDVLSRRHSLLVFLDAKLLGFEVLKELYAHDTDFGEIFASCSKSPHGKYFLLPTPLESPH</sequence>
<evidence type="ECO:0000256" key="3">
    <source>
        <dbReference type="ARBA" id="ARBA00022722"/>
    </source>
</evidence>
<evidence type="ECO:0000256" key="4">
    <source>
        <dbReference type="ARBA" id="ARBA00022759"/>
    </source>
</evidence>
<evidence type="ECO:0000256" key="1">
    <source>
        <dbReference type="ARBA" id="ARBA00022679"/>
    </source>
</evidence>
<organism evidence="8 9">
    <name type="scientific">Coffea arabica</name>
    <name type="common">Arabian coffee</name>
    <dbReference type="NCBI Taxonomy" id="13443"/>
    <lineage>
        <taxon>Eukaryota</taxon>
        <taxon>Viridiplantae</taxon>
        <taxon>Streptophyta</taxon>
        <taxon>Embryophyta</taxon>
        <taxon>Tracheophyta</taxon>
        <taxon>Spermatophyta</taxon>
        <taxon>Magnoliopsida</taxon>
        <taxon>eudicotyledons</taxon>
        <taxon>Gunneridae</taxon>
        <taxon>Pentapetalae</taxon>
        <taxon>asterids</taxon>
        <taxon>lamiids</taxon>
        <taxon>Gentianales</taxon>
        <taxon>Rubiaceae</taxon>
        <taxon>Ixoroideae</taxon>
        <taxon>Gardenieae complex</taxon>
        <taxon>Bertiereae - Coffeeae clade</taxon>
        <taxon>Coffeeae</taxon>
        <taxon>Coffea</taxon>
    </lineage>
</organism>
<protein>
    <recommendedName>
        <fullName evidence="7">Reverse transcriptase RNase H-like domain-containing protein</fullName>
    </recommendedName>
</protein>
<dbReference type="Gene3D" id="3.30.70.270">
    <property type="match status" value="1"/>
</dbReference>
<gene>
    <name evidence="9" type="primary">LOC140010637</name>
</gene>
<keyword evidence="1" id="KW-0808">Transferase</keyword>
<accession>A0ABM4V3C9</accession>
<evidence type="ECO:0000256" key="6">
    <source>
        <dbReference type="ARBA" id="ARBA00022918"/>
    </source>
</evidence>
<dbReference type="GeneID" id="140010637"/>
<evidence type="ECO:0000313" key="9">
    <source>
        <dbReference type="RefSeq" id="XP_071914044.1"/>
    </source>
</evidence>
<dbReference type="InterPro" id="IPR041373">
    <property type="entry name" value="RT_RNaseH"/>
</dbReference>
<keyword evidence="3" id="KW-0540">Nuclease</keyword>
<dbReference type="Pfam" id="PF17917">
    <property type="entry name" value="RT_RNaseH"/>
    <property type="match status" value="1"/>
</dbReference>
<proteinExistence type="predicted"/>
<dbReference type="Proteomes" id="UP001652660">
    <property type="component" value="Chromosome 7c"/>
</dbReference>
<keyword evidence="6" id="KW-0695">RNA-directed DNA polymerase</keyword>
<evidence type="ECO:0000256" key="5">
    <source>
        <dbReference type="ARBA" id="ARBA00022801"/>
    </source>
</evidence>
<dbReference type="Gene3D" id="3.10.10.10">
    <property type="entry name" value="HIV Type 1 Reverse Transcriptase, subunit A, domain 1"/>
    <property type="match status" value="1"/>
</dbReference>
<keyword evidence="4" id="KW-0255">Endonuclease</keyword>
<keyword evidence="2" id="KW-0548">Nucleotidyltransferase</keyword>
<dbReference type="SUPFAM" id="SSF56672">
    <property type="entry name" value="DNA/RNA polymerases"/>
    <property type="match status" value="1"/>
</dbReference>
<evidence type="ECO:0000313" key="8">
    <source>
        <dbReference type="Proteomes" id="UP001652660"/>
    </source>
</evidence>
<keyword evidence="8" id="KW-1185">Reference proteome</keyword>
<dbReference type="InterPro" id="IPR043502">
    <property type="entry name" value="DNA/RNA_pol_sf"/>
</dbReference>
<dbReference type="CDD" id="cd09274">
    <property type="entry name" value="RNase_HI_RT_Ty3"/>
    <property type="match status" value="1"/>
</dbReference>
<dbReference type="RefSeq" id="XP_071914044.1">
    <property type="nucleotide sequence ID" value="XM_072057943.1"/>
</dbReference>
<name>A0ABM4V3C9_COFAR</name>
<keyword evidence="5" id="KW-0378">Hydrolase</keyword>
<dbReference type="PANTHER" id="PTHR35046">
    <property type="entry name" value="ZINC KNUCKLE (CCHC-TYPE) FAMILY PROTEIN"/>
    <property type="match status" value="1"/>
</dbReference>